<proteinExistence type="predicted"/>
<dbReference type="Pfam" id="PF00704">
    <property type="entry name" value="Glyco_hydro_18"/>
    <property type="match status" value="1"/>
</dbReference>
<evidence type="ECO:0000313" key="2">
    <source>
        <dbReference type="EMBL" id="PIC29434.1"/>
    </source>
</evidence>
<dbReference type="PANTHER" id="PTHR46073">
    <property type="entry name" value="CHITINASE"/>
    <property type="match status" value="1"/>
</dbReference>
<gene>
    <name evidence="2" type="primary">Cnig_chr_V.g21007</name>
    <name evidence="2" type="ORF">B9Z55_021007</name>
</gene>
<keyword evidence="3" id="KW-1185">Reference proteome</keyword>
<dbReference type="EMBL" id="PDUG01000005">
    <property type="protein sequence ID" value="PIC29434.1"/>
    <property type="molecule type" value="Genomic_DNA"/>
</dbReference>
<dbReference type="STRING" id="1611254.A0A2G5TQ83"/>
<evidence type="ECO:0000313" key="3">
    <source>
        <dbReference type="Proteomes" id="UP000230233"/>
    </source>
</evidence>
<dbReference type="InterPro" id="IPR001223">
    <property type="entry name" value="Glyco_hydro18_cat"/>
</dbReference>
<feature type="domain" description="GH18" evidence="1">
    <location>
        <begin position="1"/>
        <end position="116"/>
    </location>
</feature>
<dbReference type="OrthoDB" id="7953885at2759"/>
<dbReference type="Gene3D" id="3.20.20.80">
    <property type="entry name" value="Glycosidases"/>
    <property type="match status" value="1"/>
</dbReference>
<accession>A0A2G5TQ83</accession>
<protein>
    <recommendedName>
        <fullName evidence="1">GH18 domain-containing protein</fullName>
    </recommendedName>
</protein>
<comment type="caution">
    <text evidence="2">The sequence shown here is derived from an EMBL/GenBank/DDBJ whole genome shotgun (WGS) entry which is preliminary data.</text>
</comment>
<dbReference type="PROSITE" id="PS51910">
    <property type="entry name" value="GH18_2"/>
    <property type="match status" value="1"/>
</dbReference>
<name>A0A2G5TQ83_9PELO</name>
<dbReference type="AlphaFoldDB" id="A0A2G5TQ83"/>
<evidence type="ECO:0000259" key="1">
    <source>
        <dbReference type="PROSITE" id="PS51910"/>
    </source>
</evidence>
<organism evidence="2 3">
    <name type="scientific">Caenorhabditis nigoni</name>
    <dbReference type="NCBI Taxonomy" id="1611254"/>
    <lineage>
        <taxon>Eukaryota</taxon>
        <taxon>Metazoa</taxon>
        <taxon>Ecdysozoa</taxon>
        <taxon>Nematoda</taxon>
        <taxon>Chromadorea</taxon>
        <taxon>Rhabditida</taxon>
        <taxon>Rhabditina</taxon>
        <taxon>Rhabditomorpha</taxon>
        <taxon>Rhabditoidea</taxon>
        <taxon>Rhabditidae</taxon>
        <taxon>Peloderinae</taxon>
        <taxon>Caenorhabditis</taxon>
    </lineage>
</organism>
<dbReference type="GO" id="GO:0005975">
    <property type="term" value="P:carbohydrate metabolic process"/>
    <property type="evidence" value="ECO:0007669"/>
    <property type="project" value="InterPro"/>
</dbReference>
<reference evidence="3" key="1">
    <citation type="submission" date="2017-10" db="EMBL/GenBank/DDBJ databases">
        <title>Rapid genome shrinkage in a self-fertile nematode reveals novel sperm competition proteins.</title>
        <authorList>
            <person name="Yin D."/>
            <person name="Schwarz E.M."/>
            <person name="Thomas C.G."/>
            <person name="Felde R.L."/>
            <person name="Korf I.F."/>
            <person name="Cutter A.D."/>
            <person name="Schartner C.M."/>
            <person name="Ralston E.J."/>
            <person name="Meyer B.J."/>
            <person name="Haag E.S."/>
        </authorList>
    </citation>
    <scope>NUCLEOTIDE SEQUENCE [LARGE SCALE GENOMIC DNA]</scope>
    <source>
        <strain evidence="3">JU1422</strain>
    </source>
</reference>
<dbReference type="Proteomes" id="UP000230233">
    <property type="component" value="Chromosome V"/>
</dbReference>
<dbReference type="PANTHER" id="PTHR46073:SF8">
    <property type="entry name" value="GH18 DOMAIN-CONTAINING PROTEIN"/>
    <property type="match status" value="1"/>
</dbReference>
<dbReference type="SUPFAM" id="SSF51445">
    <property type="entry name" value="(Trans)glycosidases"/>
    <property type="match status" value="1"/>
</dbReference>
<sequence>MINYVEFINVFSMDFYGHSVETGPSAPVYDGLREKKTFSMWITLRRKASWDEATRSSYFLNEEERWISIFEDKKSVEAKLDYVNSKNLGGIWISDVDMDDGSINLLDSIDFGGYCASENDNAVKYQC</sequence>
<dbReference type="InterPro" id="IPR017853">
    <property type="entry name" value="GH"/>
</dbReference>